<sequence length="84" mass="9680">MVRRKGNEFLGGFGEDLSWQKELKPLLLSTAILSQKSAGGQSSIEARIRQILDDVKLLNKDNLDDHENEMRLAFQIDKRIWIQL</sequence>
<accession>A0AAV6TZY0</accession>
<keyword evidence="2" id="KW-1185">Reference proteome</keyword>
<comment type="caution">
    <text evidence="1">The sequence shown here is derived from an EMBL/GenBank/DDBJ whole genome shotgun (WGS) entry which is preliminary data.</text>
</comment>
<evidence type="ECO:0000313" key="1">
    <source>
        <dbReference type="EMBL" id="KAG8177630.1"/>
    </source>
</evidence>
<dbReference type="EMBL" id="JAFNEN010000767">
    <property type="protein sequence ID" value="KAG8177630.1"/>
    <property type="molecule type" value="Genomic_DNA"/>
</dbReference>
<evidence type="ECO:0000313" key="2">
    <source>
        <dbReference type="Proteomes" id="UP000827092"/>
    </source>
</evidence>
<dbReference type="Proteomes" id="UP000827092">
    <property type="component" value="Unassembled WGS sequence"/>
</dbReference>
<organism evidence="1 2">
    <name type="scientific">Oedothorax gibbosus</name>
    <dbReference type="NCBI Taxonomy" id="931172"/>
    <lineage>
        <taxon>Eukaryota</taxon>
        <taxon>Metazoa</taxon>
        <taxon>Ecdysozoa</taxon>
        <taxon>Arthropoda</taxon>
        <taxon>Chelicerata</taxon>
        <taxon>Arachnida</taxon>
        <taxon>Araneae</taxon>
        <taxon>Araneomorphae</taxon>
        <taxon>Entelegynae</taxon>
        <taxon>Araneoidea</taxon>
        <taxon>Linyphiidae</taxon>
        <taxon>Erigoninae</taxon>
        <taxon>Oedothorax</taxon>
    </lineage>
</organism>
<dbReference type="AlphaFoldDB" id="A0AAV6TZY0"/>
<protein>
    <submittedName>
        <fullName evidence="1">Uncharacterized protein</fullName>
    </submittedName>
</protein>
<gene>
    <name evidence="1" type="ORF">JTE90_019657</name>
</gene>
<reference evidence="1 2" key="1">
    <citation type="journal article" date="2022" name="Nat. Ecol. Evol.">
        <title>A masculinizing supergene underlies an exaggerated male reproductive morph in a spider.</title>
        <authorList>
            <person name="Hendrickx F."/>
            <person name="De Corte Z."/>
            <person name="Sonet G."/>
            <person name="Van Belleghem S.M."/>
            <person name="Kostlbacher S."/>
            <person name="Vangestel C."/>
        </authorList>
    </citation>
    <scope>NUCLEOTIDE SEQUENCE [LARGE SCALE GENOMIC DNA]</scope>
    <source>
        <strain evidence="1">W744_W776</strain>
    </source>
</reference>
<name>A0AAV6TZY0_9ARAC</name>
<proteinExistence type="predicted"/>